<dbReference type="CTD" id="20231072"/>
<feature type="repeat" description="Cys-rich GLG1" evidence="8">
    <location>
        <begin position="608"/>
        <end position="671"/>
    </location>
</feature>
<evidence type="ECO:0000313" key="11">
    <source>
        <dbReference type="Proteomes" id="UP000030746"/>
    </source>
</evidence>
<dbReference type="GO" id="GO:0000139">
    <property type="term" value="C:Golgi membrane"/>
    <property type="evidence" value="ECO:0007669"/>
    <property type="project" value="InterPro"/>
</dbReference>
<gene>
    <name evidence="10" type="ORF">LOTGIDRAFT_114272</name>
</gene>
<name>V4ATG9_LOTGI</name>
<dbReference type="EMBL" id="KB201262">
    <property type="protein sequence ID" value="ESO98200.1"/>
    <property type="molecule type" value="Genomic_DNA"/>
</dbReference>
<evidence type="ECO:0000256" key="1">
    <source>
        <dbReference type="ARBA" id="ARBA00004479"/>
    </source>
</evidence>
<evidence type="ECO:0000256" key="6">
    <source>
        <dbReference type="ARBA" id="ARBA00023136"/>
    </source>
</evidence>
<keyword evidence="5 9" id="KW-1133">Transmembrane helix</keyword>
<dbReference type="STRING" id="225164.V4ATG9"/>
<keyword evidence="11" id="KW-1185">Reference proteome</keyword>
<dbReference type="Proteomes" id="UP000030746">
    <property type="component" value="Unassembled WGS sequence"/>
</dbReference>
<protein>
    <recommendedName>
        <fullName evidence="12">Golgi apparatus protein 1</fullName>
    </recommendedName>
</protein>
<feature type="repeat" description="Cys-rich GLG1" evidence="8">
    <location>
        <begin position="415"/>
        <end position="476"/>
    </location>
</feature>
<feature type="repeat" description="Cys-rich GLG1" evidence="8">
    <location>
        <begin position="737"/>
        <end position="797"/>
    </location>
</feature>
<accession>V4ATG9</accession>
<keyword evidence="7" id="KW-0325">Glycoprotein</keyword>
<dbReference type="HOGENOM" id="CLU_011063_0_0_1"/>
<dbReference type="PANTHER" id="PTHR11884">
    <property type="entry name" value="SELECTIN LIGAND RELATED"/>
    <property type="match status" value="1"/>
</dbReference>
<evidence type="ECO:0000256" key="5">
    <source>
        <dbReference type="ARBA" id="ARBA00022989"/>
    </source>
</evidence>
<proteinExistence type="predicted"/>
<evidence type="ECO:0000256" key="7">
    <source>
        <dbReference type="ARBA" id="ARBA00023180"/>
    </source>
</evidence>
<dbReference type="GeneID" id="20231072"/>
<evidence type="ECO:0000256" key="3">
    <source>
        <dbReference type="ARBA" id="ARBA00022729"/>
    </source>
</evidence>
<dbReference type="OrthoDB" id="2015434at2759"/>
<dbReference type="Pfam" id="PF00839">
    <property type="entry name" value="Cys_rich_FGFR"/>
    <property type="match status" value="14"/>
</dbReference>
<dbReference type="GO" id="GO:0017134">
    <property type="term" value="F:fibroblast growth factor binding"/>
    <property type="evidence" value="ECO:0007669"/>
    <property type="project" value="TreeGrafter"/>
</dbReference>
<dbReference type="RefSeq" id="XP_009050908.1">
    <property type="nucleotide sequence ID" value="XM_009052660.1"/>
</dbReference>
<evidence type="ECO:0000256" key="2">
    <source>
        <dbReference type="ARBA" id="ARBA00022692"/>
    </source>
</evidence>
<organism evidence="10 11">
    <name type="scientific">Lottia gigantea</name>
    <name type="common">Giant owl limpet</name>
    <dbReference type="NCBI Taxonomy" id="225164"/>
    <lineage>
        <taxon>Eukaryota</taxon>
        <taxon>Metazoa</taxon>
        <taxon>Spiralia</taxon>
        <taxon>Lophotrochozoa</taxon>
        <taxon>Mollusca</taxon>
        <taxon>Gastropoda</taxon>
        <taxon>Patellogastropoda</taxon>
        <taxon>Lottioidea</taxon>
        <taxon>Lottiidae</taxon>
        <taxon>Lottia</taxon>
    </lineage>
</organism>
<dbReference type="InterPro" id="IPR039728">
    <property type="entry name" value="GLG1"/>
</dbReference>
<keyword evidence="3" id="KW-0732">Signal</keyword>
<keyword evidence="4" id="KW-0677">Repeat</keyword>
<comment type="subcellular location">
    <subcellularLocation>
        <location evidence="1">Membrane</location>
        <topology evidence="1">Single-pass type I membrane protein</topology>
    </subcellularLocation>
</comment>
<sequence>MKNLNSRNRPNEAGNGYGAKDFTSFKFNPNAQQVIKKGGAGRRKGVHQMKISEMPECQEDVQKYCHTKQNNFAILDCLQSDLQMEQSVSVPCQHVLWVYKRNLTMDSRFDLASKEVCDSDINKIDECRELKNGAETGFVIPCLIENIENVTAKTCQQYLAKMATIVFSDYRLVHKFVGHCKNDIEKYHCGRLDSGFENEAMHNQGKTIDCLAKHMSRKSDALEKPCKKQLLRTLELQSDDFHLDRKLYYACHEDREHFCKDIISGGGKIYDCLYLHLSSKEMSTKCRERLELRQRLIAEDVKIDKIFYIACRDDIEKNDCSGTESSNHDLKRATILLCLETAVKKGKKISKCDCIEEMKQVRSNIMEDFNINPDILVGCKNEIDEHCSDRGINGQTIHCLMSLANVKNNANNQELMGTECKAALRTLIEEADVASDISIDKAILKACKPVIKTLCSDEEDDGSIMNCLMENIDDDEMTNKCEERLIEIQYFIVRDFRLDAKLYRKCRKFAKKYCKMPGTWWVSSNEHPQKPKIIFACLYRKLQQKKIKVTRGCRHEVRRVMRERAKSVDLAPEIEESCLKDLGRLCSDKADLEHGEEMVCLQDNYDEIQNEECKKQIGELTEDEDEDYTIDTKIMKACTPMIKNFCNNLLEQDSEPADVLECLIEHKQNSKMDSKCAAGIEHHQLISLKHFKFNHKFKESCQADVKKYCERKKTKFEVVSCLSEHVRNDTLFDKTQRISKKCRKQLRVELLQREESITLDPVLSEKCKSDVLNFCKDVQAGNSEVIKCLKRHQQQLSDSCHKIMFKRQRDQFAIADYGLATACKRMIEEHCADKETEVDILECLKRSKNDANFDNTCRTVILRRQISQSKDYRLNPQLSKMCQNDIPKFCRSILDSAKNDEALEGKVINCLKHQYAIKRLSKECAYEVGDRVKEAASDIRMAPQLTIICKSEVSYRLAEASPGQIQECLKKNLLDRKLSDKACMKEVAYLIEEGQIDVNVDPLLNDACQLDIVQFCRNVEIGEGKIMSCLLSALEDSPTKLHPKCHKLLSNRKQMWEYAAQVAPPESFQEVYESITQSPAKTYFLGVLAAVVALIFIIGISCGRVTKRVRAELKNR</sequence>
<evidence type="ECO:0000256" key="4">
    <source>
        <dbReference type="ARBA" id="ARBA00022737"/>
    </source>
</evidence>
<dbReference type="InterPro" id="IPR017873">
    <property type="entry name" value="Cys-rich_GLG1_repeat_euk"/>
</dbReference>
<dbReference type="AlphaFoldDB" id="V4ATG9"/>
<feature type="repeat" description="Cys-rich GLG1" evidence="8">
    <location>
        <begin position="221"/>
        <end position="281"/>
    </location>
</feature>
<evidence type="ECO:0000256" key="8">
    <source>
        <dbReference type="PROSITE-ProRule" id="PRU00622"/>
    </source>
</evidence>
<keyword evidence="2 9" id="KW-0812">Transmembrane</keyword>
<feature type="repeat" description="Cys-rich GLG1" evidence="8">
    <location>
        <begin position="852"/>
        <end position="919"/>
    </location>
</feature>
<dbReference type="PROSITE" id="PS51289">
    <property type="entry name" value="GLG1_C_RICH"/>
    <property type="match status" value="6"/>
</dbReference>
<keyword evidence="6 9" id="KW-0472">Membrane</keyword>
<evidence type="ECO:0008006" key="12">
    <source>
        <dbReference type="Google" id="ProtNLM"/>
    </source>
</evidence>
<evidence type="ECO:0000313" key="10">
    <source>
        <dbReference type="EMBL" id="ESO98200.1"/>
    </source>
</evidence>
<reference evidence="10 11" key="1">
    <citation type="journal article" date="2013" name="Nature">
        <title>Insights into bilaterian evolution from three spiralian genomes.</title>
        <authorList>
            <person name="Simakov O."/>
            <person name="Marletaz F."/>
            <person name="Cho S.J."/>
            <person name="Edsinger-Gonzales E."/>
            <person name="Havlak P."/>
            <person name="Hellsten U."/>
            <person name="Kuo D.H."/>
            <person name="Larsson T."/>
            <person name="Lv J."/>
            <person name="Arendt D."/>
            <person name="Savage R."/>
            <person name="Osoegawa K."/>
            <person name="de Jong P."/>
            <person name="Grimwood J."/>
            <person name="Chapman J.A."/>
            <person name="Shapiro H."/>
            <person name="Aerts A."/>
            <person name="Otillar R.P."/>
            <person name="Terry A.Y."/>
            <person name="Boore J.L."/>
            <person name="Grigoriev I.V."/>
            <person name="Lindberg D.R."/>
            <person name="Seaver E.C."/>
            <person name="Weisblat D.A."/>
            <person name="Putnam N.H."/>
            <person name="Rokhsar D.S."/>
        </authorList>
    </citation>
    <scope>NUCLEOTIDE SEQUENCE [LARGE SCALE GENOMIC DNA]</scope>
</reference>
<dbReference type="InterPro" id="IPR001893">
    <property type="entry name" value="Cys-rich_GLG1_repeat"/>
</dbReference>
<dbReference type="PANTHER" id="PTHR11884:SF1">
    <property type="entry name" value="GOLGI APPARATUS PROTEIN 1"/>
    <property type="match status" value="1"/>
</dbReference>
<dbReference type="KEGG" id="lgi:LOTGIDRAFT_114272"/>
<feature type="repeat" description="Cys-rich GLG1" evidence="8">
    <location>
        <begin position="978"/>
        <end position="1038"/>
    </location>
</feature>
<dbReference type="OMA" id="MMECLIE"/>
<feature type="transmembrane region" description="Helical" evidence="9">
    <location>
        <begin position="1083"/>
        <end position="1106"/>
    </location>
</feature>
<evidence type="ECO:0000256" key="9">
    <source>
        <dbReference type="SAM" id="Phobius"/>
    </source>
</evidence>